<dbReference type="Proteomes" id="UP000265520">
    <property type="component" value="Unassembled WGS sequence"/>
</dbReference>
<feature type="non-terminal residue" evidence="1">
    <location>
        <position position="1"/>
    </location>
</feature>
<dbReference type="EMBL" id="LXQA010221296">
    <property type="protein sequence ID" value="MCI35214.1"/>
    <property type="molecule type" value="Genomic_DNA"/>
</dbReference>
<proteinExistence type="predicted"/>
<sequence>FGSCPALGAAPLAPGQFKGAKVGVFCRALRWACAGLRWAQPAGIKHVLLRFAAKRERNGGEN</sequence>
<reference evidence="1 2" key="1">
    <citation type="journal article" date="2018" name="Front. Plant Sci.">
        <title>Red Clover (Trifolium pratense) and Zigzag Clover (T. medium) - A Picture of Genomic Similarities and Differences.</title>
        <authorList>
            <person name="Dluhosova J."/>
            <person name="Istvanek J."/>
            <person name="Nedelnik J."/>
            <person name="Repkova J."/>
        </authorList>
    </citation>
    <scope>NUCLEOTIDE SEQUENCE [LARGE SCALE GENOMIC DNA]</scope>
    <source>
        <strain evidence="2">cv. 10/8</strain>
        <tissue evidence="1">Leaf</tissue>
    </source>
</reference>
<protein>
    <submittedName>
        <fullName evidence="1">Uncharacterized protein</fullName>
    </submittedName>
</protein>
<evidence type="ECO:0000313" key="2">
    <source>
        <dbReference type="Proteomes" id="UP000265520"/>
    </source>
</evidence>
<name>A0A392RGP3_9FABA</name>
<evidence type="ECO:0000313" key="1">
    <source>
        <dbReference type="EMBL" id="MCI35214.1"/>
    </source>
</evidence>
<keyword evidence="2" id="KW-1185">Reference proteome</keyword>
<accession>A0A392RGP3</accession>
<dbReference type="AlphaFoldDB" id="A0A392RGP3"/>
<comment type="caution">
    <text evidence="1">The sequence shown here is derived from an EMBL/GenBank/DDBJ whole genome shotgun (WGS) entry which is preliminary data.</text>
</comment>
<organism evidence="1 2">
    <name type="scientific">Trifolium medium</name>
    <dbReference type="NCBI Taxonomy" id="97028"/>
    <lineage>
        <taxon>Eukaryota</taxon>
        <taxon>Viridiplantae</taxon>
        <taxon>Streptophyta</taxon>
        <taxon>Embryophyta</taxon>
        <taxon>Tracheophyta</taxon>
        <taxon>Spermatophyta</taxon>
        <taxon>Magnoliopsida</taxon>
        <taxon>eudicotyledons</taxon>
        <taxon>Gunneridae</taxon>
        <taxon>Pentapetalae</taxon>
        <taxon>rosids</taxon>
        <taxon>fabids</taxon>
        <taxon>Fabales</taxon>
        <taxon>Fabaceae</taxon>
        <taxon>Papilionoideae</taxon>
        <taxon>50 kb inversion clade</taxon>
        <taxon>NPAAA clade</taxon>
        <taxon>Hologalegina</taxon>
        <taxon>IRL clade</taxon>
        <taxon>Trifolieae</taxon>
        <taxon>Trifolium</taxon>
    </lineage>
</organism>